<gene>
    <name evidence="2" type="ORF">B0T24DRAFT_699039</name>
</gene>
<keyword evidence="3" id="KW-1185">Reference proteome</keyword>
<feature type="region of interest" description="Disordered" evidence="1">
    <location>
        <begin position="575"/>
        <end position="607"/>
    </location>
</feature>
<feature type="compositionally biased region" description="Gly residues" evidence="1">
    <location>
        <begin position="710"/>
        <end position="723"/>
    </location>
</feature>
<reference evidence="2" key="2">
    <citation type="submission" date="2023-06" db="EMBL/GenBank/DDBJ databases">
        <authorList>
            <consortium name="Lawrence Berkeley National Laboratory"/>
            <person name="Haridas S."/>
            <person name="Hensen N."/>
            <person name="Bonometti L."/>
            <person name="Westerberg I."/>
            <person name="Brannstrom I.O."/>
            <person name="Guillou S."/>
            <person name="Cros-Aarteil S."/>
            <person name="Calhoun S."/>
            <person name="Kuo A."/>
            <person name="Mondo S."/>
            <person name="Pangilinan J."/>
            <person name="Riley R."/>
            <person name="Labutti K."/>
            <person name="Andreopoulos B."/>
            <person name="Lipzen A."/>
            <person name="Chen C."/>
            <person name="Yanf M."/>
            <person name="Daum C."/>
            <person name="Ng V."/>
            <person name="Clum A."/>
            <person name="Steindorff A."/>
            <person name="Ohm R."/>
            <person name="Martin F."/>
            <person name="Silar P."/>
            <person name="Natvig D."/>
            <person name="Lalanne C."/>
            <person name="Gautier V."/>
            <person name="Ament-Velasquez S.L."/>
            <person name="Kruys A."/>
            <person name="Hutchinson M.I."/>
            <person name="Powell A.J."/>
            <person name="Barry K."/>
            <person name="Miller A.N."/>
            <person name="Grigoriev I.V."/>
            <person name="Debuchy R."/>
            <person name="Gladieux P."/>
            <person name="Thoren M.H."/>
            <person name="Johannesson H."/>
        </authorList>
    </citation>
    <scope>NUCLEOTIDE SEQUENCE</scope>
    <source>
        <strain evidence="2">CBS 958.72</strain>
    </source>
</reference>
<evidence type="ECO:0000313" key="3">
    <source>
        <dbReference type="Proteomes" id="UP001287356"/>
    </source>
</evidence>
<evidence type="ECO:0000313" key="2">
    <source>
        <dbReference type="EMBL" id="KAK3376048.1"/>
    </source>
</evidence>
<dbReference type="EMBL" id="JAULSN010000003">
    <property type="protein sequence ID" value="KAK3376048.1"/>
    <property type="molecule type" value="Genomic_DNA"/>
</dbReference>
<name>A0AAE0NAG0_9PEZI</name>
<organism evidence="2 3">
    <name type="scientific">Lasiosphaeria ovina</name>
    <dbReference type="NCBI Taxonomy" id="92902"/>
    <lineage>
        <taxon>Eukaryota</taxon>
        <taxon>Fungi</taxon>
        <taxon>Dikarya</taxon>
        <taxon>Ascomycota</taxon>
        <taxon>Pezizomycotina</taxon>
        <taxon>Sordariomycetes</taxon>
        <taxon>Sordariomycetidae</taxon>
        <taxon>Sordariales</taxon>
        <taxon>Lasiosphaeriaceae</taxon>
        <taxon>Lasiosphaeria</taxon>
    </lineage>
</organism>
<dbReference type="Proteomes" id="UP001287356">
    <property type="component" value="Unassembled WGS sequence"/>
</dbReference>
<feature type="region of interest" description="Disordered" evidence="1">
    <location>
        <begin position="709"/>
        <end position="749"/>
    </location>
</feature>
<proteinExistence type="predicted"/>
<evidence type="ECO:0000256" key="1">
    <source>
        <dbReference type="SAM" id="MobiDB-lite"/>
    </source>
</evidence>
<reference evidence="2" key="1">
    <citation type="journal article" date="2023" name="Mol. Phylogenet. Evol.">
        <title>Genome-scale phylogeny and comparative genomics of the fungal order Sordariales.</title>
        <authorList>
            <person name="Hensen N."/>
            <person name="Bonometti L."/>
            <person name="Westerberg I."/>
            <person name="Brannstrom I.O."/>
            <person name="Guillou S."/>
            <person name="Cros-Aarteil S."/>
            <person name="Calhoun S."/>
            <person name="Haridas S."/>
            <person name="Kuo A."/>
            <person name="Mondo S."/>
            <person name="Pangilinan J."/>
            <person name="Riley R."/>
            <person name="LaButti K."/>
            <person name="Andreopoulos B."/>
            <person name="Lipzen A."/>
            <person name="Chen C."/>
            <person name="Yan M."/>
            <person name="Daum C."/>
            <person name="Ng V."/>
            <person name="Clum A."/>
            <person name="Steindorff A."/>
            <person name="Ohm R.A."/>
            <person name="Martin F."/>
            <person name="Silar P."/>
            <person name="Natvig D.O."/>
            <person name="Lalanne C."/>
            <person name="Gautier V."/>
            <person name="Ament-Velasquez S.L."/>
            <person name="Kruys A."/>
            <person name="Hutchinson M.I."/>
            <person name="Powell A.J."/>
            <person name="Barry K."/>
            <person name="Miller A.N."/>
            <person name="Grigoriev I.V."/>
            <person name="Debuchy R."/>
            <person name="Gladieux P."/>
            <person name="Hiltunen Thoren M."/>
            <person name="Johannesson H."/>
        </authorList>
    </citation>
    <scope>NUCLEOTIDE SEQUENCE</scope>
    <source>
        <strain evidence="2">CBS 958.72</strain>
    </source>
</reference>
<accession>A0AAE0NAG0</accession>
<sequence>MTTQQNQYLDQDPNQYQYQYQYQYPYQQREERVAMLAGFIDTKAPAFHAAFADPSALNTATMRYEPSEISDLRATLEQNHRVAAKYIDFTPDLNQCTWDDVHEELRKAKSKALENEKKRNPLRKAWRALGSTSSILAPGLDALPDELCVLHGALALIFSLARHSEMNRLKILAAFESVPNIIEMARNKAETFKLDSNDPKSIQLHKRVQELQLTLIQTLPALINRLVPGTFLNACKSPFVTWKIDKLLDTVSGCAAAVRTCAEGLIEELIVGNYSAAKTIQLQLDEVLRQQRTMQMSIDAAHGKTQLLHFLMDQLNFNTLGFLPDTNRNLASDDRMSDLGTALPGYTAEELLKLMDVNHMRTSNDAIKVMRRGASLNQADIERAADMAVAAQVRELLSTSNGCAPSIVAVDGHFDRSQMGKVSPLSYVCAMLAQALRQKQQQQQQQQLDATAAATSSLSPSPDKPAPPSPAVVLEYYCALHAADGGDADELRGPQGLLRCLTTQLLLALVDNGWIGAQDAVDLPHLCGGDEGDEQEQELQLVRRDVTAIGRLFAALVRLVPRAVPIYCLVDGWSAFERDPPPPPPRPSAEGGMDGSGDDDDGSGKGERLWRVGDYAATLDAFRDAADPGAPGGDEDEDDDYRYSAATNFRLLLTSPTASRWLGDFILPGQRVSLRNVREAGGGWQGAAAARKRRAMGLGRAATLPDVHRGGGFVGGGSSGGGRQLPVPPAYDEQGHLWSGDGHDRRSST</sequence>
<feature type="compositionally biased region" description="Low complexity" evidence="1">
    <location>
        <begin position="442"/>
        <end position="461"/>
    </location>
</feature>
<feature type="region of interest" description="Disordered" evidence="1">
    <location>
        <begin position="442"/>
        <end position="468"/>
    </location>
</feature>
<dbReference type="AlphaFoldDB" id="A0AAE0NAG0"/>
<dbReference type="PANTHER" id="PTHR40619">
    <property type="entry name" value="FUNGAL STAND N-TERMINAL GOODBYE DOMAIN-CONTAINING PROTEIN"/>
    <property type="match status" value="1"/>
</dbReference>
<comment type="caution">
    <text evidence="2">The sequence shown here is derived from an EMBL/GenBank/DDBJ whole genome shotgun (WGS) entry which is preliminary data.</text>
</comment>
<protein>
    <submittedName>
        <fullName evidence="2">Uncharacterized protein</fullName>
    </submittedName>
</protein>
<dbReference type="PANTHER" id="PTHR40619:SF3">
    <property type="entry name" value="FUNGAL STAND N-TERMINAL GOODBYE DOMAIN-CONTAINING PROTEIN"/>
    <property type="match status" value="1"/>
</dbReference>